<evidence type="ECO:0000313" key="2">
    <source>
        <dbReference type="Proteomes" id="UP001172159"/>
    </source>
</evidence>
<proteinExistence type="predicted"/>
<comment type="caution">
    <text evidence="1">The sequence shown here is derived from an EMBL/GenBank/DDBJ whole genome shotgun (WGS) entry which is preliminary data.</text>
</comment>
<protein>
    <submittedName>
        <fullName evidence="1">Uncharacterized protein</fullName>
    </submittedName>
</protein>
<organism evidence="1 2">
    <name type="scientific">Apiosordaria backusii</name>
    <dbReference type="NCBI Taxonomy" id="314023"/>
    <lineage>
        <taxon>Eukaryota</taxon>
        <taxon>Fungi</taxon>
        <taxon>Dikarya</taxon>
        <taxon>Ascomycota</taxon>
        <taxon>Pezizomycotina</taxon>
        <taxon>Sordariomycetes</taxon>
        <taxon>Sordariomycetidae</taxon>
        <taxon>Sordariales</taxon>
        <taxon>Lasiosphaeriaceae</taxon>
        <taxon>Apiosordaria</taxon>
    </lineage>
</organism>
<dbReference type="AlphaFoldDB" id="A0AA40ETR1"/>
<keyword evidence="2" id="KW-1185">Reference proteome</keyword>
<name>A0AA40ETR1_9PEZI</name>
<accession>A0AA40ETR1</accession>
<sequence>MRLAPTAVIASHYYFNIPWQFQPRRLVTLTNLNTKDQPALPWPPTQHWSVDIPPSFQPEKSGVKELTLPWSHHHQQCHPSDSYSIHVAASGFSQPHHELRRRRPKGISRWIDAVQAGNPS</sequence>
<dbReference type="Proteomes" id="UP001172159">
    <property type="component" value="Unassembled WGS sequence"/>
</dbReference>
<dbReference type="EMBL" id="JAUKTV010000002">
    <property type="protein sequence ID" value="KAK0745220.1"/>
    <property type="molecule type" value="Genomic_DNA"/>
</dbReference>
<reference evidence="1" key="1">
    <citation type="submission" date="2023-06" db="EMBL/GenBank/DDBJ databases">
        <title>Genome-scale phylogeny and comparative genomics of the fungal order Sordariales.</title>
        <authorList>
            <consortium name="Lawrence Berkeley National Laboratory"/>
            <person name="Hensen N."/>
            <person name="Bonometti L."/>
            <person name="Westerberg I."/>
            <person name="Brannstrom I.O."/>
            <person name="Guillou S."/>
            <person name="Cros-Aarteil S."/>
            <person name="Calhoun S."/>
            <person name="Haridas S."/>
            <person name="Kuo A."/>
            <person name="Mondo S."/>
            <person name="Pangilinan J."/>
            <person name="Riley R."/>
            <person name="Labutti K."/>
            <person name="Andreopoulos B."/>
            <person name="Lipzen A."/>
            <person name="Chen C."/>
            <person name="Yanf M."/>
            <person name="Daum C."/>
            <person name="Ng V."/>
            <person name="Clum A."/>
            <person name="Steindorff A."/>
            <person name="Ohm R."/>
            <person name="Martin F."/>
            <person name="Silar P."/>
            <person name="Natvig D."/>
            <person name="Lalanne C."/>
            <person name="Gautier V."/>
            <person name="Ament-Velasquez S.L."/>
            <person name="Kruys A."/>
            <person name="Hutchinson M.I."/>
            <person name="Powell A.J."/>
            <person name="Barry K."/>
            <person name="Miller A.N."/>
            <person name="Grigoriev I.V."/>
            <person name="Debuchy R."/>
            <person name="Gladieux P."/>
            <person name="Thoren M.H."/>
            <person name="Johannesson H."/>
        </authorList>
    </citation>
    <scope>NUCLEOTIDE SEQUENCE</scope>
    <source>
        <strain evidence="1">CBS 540.89</strain>
    </source>
</reference>
<evidence type="ECO:0000313" key="1">
    <source>
        <dbReference type="EMBL" id="KAK0745220.1"/>
    </source>
</evidence>
<gene>
    <name evidence="1" type="ORF">B0T21DRAFT_359255</name>
</gene>